<protein>
    <submittedName>
        <fullName evidence="2">Uncharacterized protein</fullName>
    </submittedName>
</protein>
<proteinExistence type="predicted"/>
<dbReference type="Proteomes" id="UP001319921">
    <property type="component" value="Chromosome"/>
</dbReference>
<accession>A0AAQ4CQ38</accession>
<keyword evidence="3" id="KW-1185">Reference proteome</keyword>
<name>A0AAQ4CQ38_9CREN</name>
<evidence type="ECO:0000256" key="1">
    <source>
        <dbReference type="SAM" id="Phobius"/>
    </source>
</evidence>
<gene>
    <name evidence="2" type="ORF">SACC_09360</name>
</gene>
<feature type="transmembrane region" description="Helical" evidence="1">
    <location>
        <begin position="6"/>
        <end position="30"/>
    </location>
</feature>
<dbReference type="KEGG" id="scas:SACC_09360"/>
<dbReference type="AlphaFoldDB" id="A0AAQ4CQ38"/>
<dbReference type="EMBL" id="AP025226">
    <property type="protein sequence ID" value="BDB97919.1"/>
    <property type="molecule type" value="Genomic_DNA"/>
</dbReference>
<keyword evidence="1" id="KW-1133">Transmembrane helix</keyword>
<evidence type="ECO:0000313" key="2">
    <source>
        <dbReference type="EMBL" id="BDB97919.1"/>
    </source>
</evidence>
<organism evidence="2 3">
    <name type="scientific">Saccharolobus caldissimus</name>
    <dbReference type="NCBI Taxonomy" id="1702097"/>
    <lineage>
        <taxon>Archaea</taxon>
        <taxon>Thermoproteota</taxon>
        <taxon>Thermoprotei</taxon>
        <taxon>Sulfolobales</taxon>
        <taxon>Sulfolobaceae</taxon>
        <taxon>Saccharolobus</taxon>
    </lineage>
</organism>
<evidence type="ECO:0000313" key="3">
    <source>
        <dbReference type="Proteomes" id="UP001319921"/>
    </source>
</evidence>
<reference evidence="2 3" key="1">
    <citation type="journal article" date="2022" name="Microbiol. Resour. Announc.">
        <title>Complete Genome Sequence of the Hyperthermophilic and Acidophilic Archaeon Saccharolobus caldissimus Strain HS-3T.</title>
        <authorList>
            <person name="Sakai H.D."/>
            <person name="Kurosawa N."/>
        </authorList>
    </citation>
    <scope>NUCLEOTIDE SEQUENCE [LARGE SCALE GENOMIC DNA]</scope>
    <source>
        <strain evidence="2 3">JCM32116</strain>
    </source>
</reference>
<keyword evidence="1" id="KW-0472">Membrane</keyword>
<sequence length="664" mass="78184">MKNIIYSSIVLILLDIFLIYSLIYTPFALLPFEESLSPLPGPIYDFNPIIYAERFPVIINQSSLTSNKIWNIFIYNESGKSILSQILYLLSLNASQISPSAYWSVSDLAGFFSNYTIARNFSIYYLTPYYYDNISRQPNVSEIYINISDVYAFPYRLSFPPSDSINFSLRYYVINVSSLQSYATYYFSNYQRHILYTFAYFGPFSGFILVEFYYTAILNVIKYIYINGNLYYVGENNYFITAYPWGIYPNVIYTNVSWEIGGKLIHIPMEFYLSVNSILHGYGKYVYVCVIYPSYPPKVSPIFYDDVYYEYNVTLPLTINVYNGSSPITKILINNNNVYNTSNRKIFYSPYFTQWSFDPQTENISVFTLDKVTVGNYTIYRYWKPGYVIIYPHIHSYMINNGNNIITTYYCLNFSLLNYLIAKPPNWVFNHTSFKSIYENNYANDYLQYIGYYYGLYNLLKGIVINFTTYHKYYKYLKWEMLLLSSQLAFEINTSKTASNYTMALISKEGNESQVFMQIVFISSWFLWYNISYGDFFLINKWVPWTYGFFTGFEVPSFYLRPEILPYIVLNDSNLSYLFYNIESFERTSWWYFNVSNLGNNTIIFSYPIAFKPLPSVNDSITFYRYYNFNSTLVLINVKSIKFILTKYVGQPDSYEFISGPGGI</sequence>
<keyword evidence="1" id="KW-0812">Transmembrane</keyword>